<feature type="compositionally biased region" description="Basic and acidic residues" evidence="1">
    <location>
        <begin position="1149"/>
        <end position="1160"/>
    </location>
</feature>
<name>A0A1X6NZV1_PORUM</name>
<feature type="region of interest" description="Disordered" evidence="1">
    <location>
        <begin position="1141"/>
        <end position="1160"/>
    </location>
</feature>
<accession>A0A1X6NZV1</accession>
<dbReference type="SUPFAM" id="SSF53098">
    <property type="entry name" value="Ribonuclease H-like"/>
    <property type="match status" value="1"/>
</dbReference>
<feature type="compositionally biased region" description="Basic and acidic residues" evidence="1">
    <location>
        <begin position="199"/>
        <end position="211"/>
    </location>
</feature>
<organism evidence="3 4">
    <name type="scientific">Porphyra umbilicalis</name>
    <name type="common">Purple laver</name>
    <name type="synonym">Red alga</name>
    <dbReference type="NCBI Taxonomy" id="2786"/>
    <lineage>
        <taxon>Eukaryota</taxon>
        <taxon>Rhodophyta</taxon>
        <taxon>Bangiophyceae</taxon>
        <taxon>Bangiales</taxon>
        <taxon>Bangiaceae</taxon>
        <taxon>Porphyra</taxon>
    </lineage>
</organism>
<dbReference type="Pfam" id="PF07727">
    <property type="entry name" value="RVT_2"/>
    <property type="match status" value="1"/>
</dbReference>
<dbReference type="InterPro" id="IPR050951">
    <property type="entry name" value="Retrovirus_Pol_polyprotein"/>
</dbReference>
<dbReference type="InterPro" id="IPR012337">
    <property type="entry name" value="RNaseH-like_sf"/>
</dbReference>
<gene>
    <name evidence="3" type="ORF">BU14_0312s0004</name>
</gene>
<keyword evidence="4" id="KW-1185">Reference proteome</keyword>
<dbReference type="GO" id="GO:0015074">
    <property type="term" value="P:DNA integration"/>
    <property type="evidence" value="ECO:0007669"/>
    <property type="project" value="InterPro"/>
</dbReference>
<dbReference type="Gene3D" id="3.30.420.10">
    <property type="entry name" value="Ribonuclease H-like superfamily/Ribonuclease H"/>
    <property type="match status" value="1"/>
</dbReference>
<dbReference type="InterPro" id="IPR013103">
    <property type="entry name" value="RVT_2"/>
</dbReference>
<evidence type="ECO:0000256" key="1">
    <source>
        <dbReference type="SAM" id="MobiDB-lite"/>
    </source>
</evidence>
<feature type="region of interest" description="Disordered" evidence="1">
    <location>
        <begin position="1"/>
        <end position="26"/>
    </location>
</feature>
<feature type="compositionally biased region" description="Gly residues" evidence="1">
    <location>
        <begin position="188"/>
        <end position="198"/>
    </location>
</feature>
<dbReference type="InterPro" id="IPR001584">
    <property type="entry name" value="Integrase_cat-core"/>
</dbReference>
<reference evidence="3 4" key="1">
    <citation type="submission" date="2017-03" db="EMBL/GenBank/DDBJ databases">
        <title>WGS assembly of Porphyra umbilicalis.</title>
        <authorList>
            <person name="Brawley S.H."/>
            <person name="Blouin N.A."/>
            <person name="Ficko-Blean E."/>
            <person name="Wheeler G.L."/>
            <person name="Lohr M."/>
            <person name="Goodson H.V."/>
            <person name="Jenkins J.W."/>
            <person name="Blaby-Haas C.E."/>
            <person name="Helliwell K.E."/>
            <person name="Chan C."/>
            <person name="Marriage T."/>
            <person name="Bhattacharya D."/>
            <person name="Klein A.S."/>
            <person name="Badis Y."/>
            <person name="Brodie J."/>
            <person name="Cao Y."/>
            <person name="Collen J."/>
            <person name="Dittami S.M."/>
            <person name="Gachon C.M."/>
            <person name="Green B.R."/>
            <person name="Karpowicz S."/>
            <person name="Kim J.W."/>
            <person name="Kudahl U."/>
            <person name="Lin S."/>
            <person name="Michel G."/>
            <person name="Mittag M."/>
            <person name="Olson B.J."/>
            <person name="Pangilinan J."/>
            <person name="Peng Y."/>
            <person name="Qiu H."/>
            <person name="Shu S."/>
            <person name="Singer J.T."/>
            <person name="Smith A.G."/>
            <person name="Sprecher B.N."/>
            <person name="Wagner V."/>
            <person name="Wang W."/>
            <person name="Wang Z.-Y."/>
            <person name="Yan J."/>
            <person name="Yarish C."/>
            <person name="Zoeuner-Riek S."/>
            <person name="Zhuang Y."/>
            <person name="Zou Y."/>
            <person name="Lindquist E.A."/>
            <person name="Grimwood J."/>
            <person name="Barry K."/>
            <person name="Rokhsar D.S."/>
            <person name="Schmutz J."/>
            <person name="Stiller J.W."/>
            <person name="Grossman A.R."/>
            <person name="Prochnik S.E."/>
        </authorList>
    </citation>
    <scope>NUCLEOTIDE SEQUENCE [LARGE SCALE GENOMIC DNA]</scope>
    <source>
        <strain evidence="3">4086291</strain>
    </source>
</reference>
<proteinExistence type="predicted"/>
<feature type="region of interest" description="Disordered" evidence="1">
    <location>
        <begin position="179"/>
        <end position="283"/>
    </location>
</feature>
<evidence type="ECO:0000313" key="4">
    <source>
        <dbReference type="Proteomes" id="UP000218209"/>
    </source>
</evidence>
<evidence type="ECO:0000259" key="2">
    <source>
        <dbReference type="PROSITE" id="PS50994"/>
    </source>
</evidence>
<dbReference type="PROSITE" id="PS50994">
    <property type="entry name" value="INTEGRASE"/>
    <property type="match status" value="1"/>
</dbReference>
<feature type="domain" description="Integrase catalytic" evidence="2">
    <location>
        <begin position="343"/>
        <end position="466"/>
    </location>
</feature>
<dbReference type="PANTHER" id="PTHR37984">
    <property type="entry name" value="PROTEIN CBG26694"/>
    <property type="match status" value="1"/>
</dbReference>
<feature type="compositionally biased region" description="Polar residues" evidence="1">
    <location>
        <begin position="250"/>
        <end position="267"/>
    </location>
</feature>
<dbReference type="GO" id="GO:0003676">
    <property type="term" value="F:nucleic acid binding"/>
    <property type="evidence" value="ECO:0007669"/>
    <property type="project" value="InterPro"/>
</dbReference>
<dbReference type="OrthoDB" id="422839at2759"/>
<protein>
    <recommendedName>
        <fullName evidence="2">Integrase catalytic domain-containing protein</fullName>
    </recommendedName>
</protein>
<evidence type="ECO:0000313" key="3">
    <source>
        <dbReference type="EMBL" id="OSX74050.1"/>
    </source>
</evidence>
<dbReference type="AlphaFoldDB" id="A0A1X6NZV1"/>
<feature type="region of interest" description="Disordered" evidence="1">
    <location>
        <begin position="1168"/>
        <end position="1192"/>
    </location>
</feature>
<feature type="compositionally biased region" description="Low complexity" evidence="1">
    <location>
        <begin position="221"/>
        <end position="245"/>
    </location>
</feature>
<dbReference type="PANTHER" id="PTHR37984:SF5">
    <property type="entry name" value="PROTEIN NYNRIN-LIKE"/>
    <property type="match status" value="1"/>
</dbReference>
<sequence>MPKVTPQDDPTQIRRTRGRPSGPGPDGFLLYEEDVKVWLHMKTLPDDKKGGVMRLALSGVAKEAARNVGIDHLVLPTGYQTLLECLRLIFGGSESQRGHDAHRTLKALYRGSRQMEEYFATIGQALVQCRINGYSMSCKTAAAIVLDQVGLDANQQASKKAAAAVLTLKGSDTLNDVLLCPDPRRGGRAVGRQGGGGHGDARSGRIRDAIGRRGRGGPSDAQLQRGAARAPAASLAAASRPGHAAPVPASTRQGTEPASPHTPSRSTAVADVGGPGPRAPVPATVASCSGADERAACVLGAGSTHDPRVPALRAFVLAAVVTSDTPDLHRKAFKLHTQYTGPKEAMTVARALLAGWFVHHGALRALLADPGAEFNNAVWRIVAERHNVAVLSTAVQAHWSNGVVERHNQTLKTMVTTTALDHIHVDAQELLDLTCHAKNSMGKHNGARPYQLMCGSTPRVPTALIDSLPALSARRVPGDGALHAHLDLLHAARSAHTQAEAASSLRRAYAHNAANVPVNTFMVCDAVYFWTDGVGVGRGGWQGPAHVTDVAVAKDEVRLQYGHLWVNRASSQVRPVGAGAGSTPATPPVHDGAPSSDVPLPSLADRTASMMTGVQSALDRLAAESVSAGRARSPSAPVWAGRTRGGSRPVHFASADDPAPGGGAAVTIEPLVTSPKHAEEDFALKRFGFQQRAINRRAPTAEVNAVRQRNVEDALMAVIPGPDTLASALRRTGVTTHEAFVTRREMRRRAEVPIAEAGAAFDAAIMDELAAWADLAVYTEVPYDGRVVLSTRWVLTVKEPDAPTSPPRRKARLVVRGFQDPERDNVDSTSTTVSRATFRVALSAMVTHGFIPRTLDVRTAFLQGTPLDRPTPVYIRPPPQARVPSGMVWRLRKCAYGLTDAPRRWYDSMLRLMVALELRHSSLDHGLFTSHAQGHLVLVVAVHVDDFLFGGTAPAVERFEAALRRSFVTGPTNSGDCTFTGVPVRTAVDDDTGDLTVRADQEQHVDSTDCIDIRPARKSTPDARLLPAELTAYRRATGALLWATGQTMPYLACAATTLARRFGSADVCELKIANWVVAAPKAARALPLVLPAMWGRQRVRLFVDASSVKTGIPTAHVKSCARAAAHLPERGMHLPTQVPPPELTPAESAHYETNKSSTHEQMELLSHAQHSPQLHCDGSGVRMQGSPASGLQLDLASRSPHISFGLY</sequence>
<feature type="region of interest" description="Disordered" evidence="1">
    <location>
        <begin position="574"/>
        <end position="600"/>
    </location>
</feature>
<dbReference type="InterPro" id="IPR036397">
    <property type="entry name" value="RNaseH_sf"/>
</dbReference>
<dbReference type="Proteomes" id="UP000218209">
    <property type="component" value="Unassembled WGS sequence"/>
</dbReference>
<dbReference type="EMBL" id="KV918966">
    <property type="protein sequence ID" value="OSX74050.1"/>
    <property type="molecule type" value="Genomic_DNA"/>
</dbReference>